<dbReference type="RefSeq" id="XP_046015878.1">
    <property type="nucleotide sequence ID" value="XM_046151599.1"/>
</dbReference>
<feature type="domain" description="DUF4139" evidence="2">
    <location>
        <begin position="331"/>
        <end position="806"/>
    </location>
</feature>
<comment type="caution">
    <text evidence="4">The sequence shown here is derived from an EMBL/GenBank/DDBJ whole genome shotgun (WGS) entry which is preliminary data.</text>
</comment>
<feature type="compositionally biased region" description="Acidic residues" evidence="1">
    <location>
        <begin position="109"/>
        <end position="123"/>
    </location>
</feature>
<keyword evidence="5" id="KW-1185">Reference proteome</keyword>
<feature type="region of interest" description="Disordered" evidence="1">
    <location>
        <begin position="472"/>
        <end position="497"/>
    </location>
</feature>
<feature type="compositionally biased region" description="Low complexity" evidence="1">
    <location>
        <begin position="304"/>
        <end position="315"/>
    </location>
</feature>
<evidence type="ECO:0000313" key="5">
    <source>
        <dbReference type="Proteomes" id="UP000756346"/>
    </source>
</evidence>
<feature type="region of interest" description="Disordered" evidence="1">
    <location>
        <begin position="1"/>
        <end position="23"/>
    </location>
</feature>
<evidence type="ECO:0000259" key="3">
    <source>
        <dbReference type="Pfam" id="PF13600"/>
    </source>
</evidence>
<gene>
    <name evidence="4" type="ORF">B0I36DRAFT_286259</name>
</gene>
<feature type="region of interest" description="Disordered" evidence="1">
    <location>
        <begin position="297"/>
        <end position="323"/>
    </location>
</feature>
<feature type="compositionally biased region" description="Polar residues" evidence="1">
    <location>
        <begin position="472"/>
        <end position="484"/>
    </location>
</feature>
<dbReference type="Pfam" id="PF13600">
    <property type="entry name" value="DUF4140"/>
    <property type="match status" value="1"/>
</dbReference>
<name>A0A9P8YD74_9PEZI</name>
<sequence length="814" mass="87365">MVFGSLAPPASPPSVTGLPPDDGGHTVQYHLRGIPTRSVRLSPSRAYVVRDIDDISLQPGTNHVTIVGLSPTVDEHSIKLEVSGPVSITDFSVHLLPNREIFEDVYPASDDDGGDDDNDDSDSESASSKVTNPEESESILALRKQISSLHDDKERAAELVASAEARLKILDAYGRRIVAPEPPLDITAGLDTYRSEREKAFRDSMDGKIKSRNLSQQILKLTSQIDCDVQAAAKAHARLSKAQLKVVAAKQKERQSRQRKAAESYKEKQRIRKEREACWPRHVHVVTVTLEMPVMTPGSTRRNSISSDLAHSSSADDADGHHLGTKGPCGLTLSYMTTSAYWTPTYDLALSTVSSSAVLCFDALLTNYTSETWSGCKISLTTSQAESTDLADKLPNLHTWQVKLADKDSTTLTERVSDNILYSQDELKHKSNMFLQSHSRTIIQSRSSMFGYGSEQGSGTLGTSKHAWLSASAQTDGSAQSTQAARPGGLFGSSATTTTGFGGGGTSATSLFGQKPNAFGAASQLGTRDAPAEALPTAGSSVPSWPSGEEDLSFIQMGLTSNYELPGMKTLKPRAPTANGVGGSSRHRVTRITNFTEVTFSRTVVAKLKAAAYLRVKLRNSSQIPILSGLASLTLDGSFLGRMQLPPPSGKRLFGAPQDCVKPGEYIHLDLGKDPSVEVSYQGPLVKTNSGSLSAAGTMIKERASEKGPNMAASAKPVALKVVDQIPTTEDERVRIEILRPRGLVVDGGQKHSSGENDGDAENDGETAWGTALASLLHDGKVEWDVTLNPSKTVKLTLEYQCSYPKGESVVNIS</sequence>
<dbReference type="EMBL" id="JAGTJQ010000003">
    <property type="protein sequence ID" value="KAH7035785.1"/>
    <property type="molecule type" value="Genomic_DNA"/>
</dbReference>
<proteinExistence type="predicted"/>
<dbReference type="PANTHER" id="PTHR31005">
    <property type="entry name" value="DUF4139 DOMAIN-CONTAINING PROTEIN"/>
    <property type="match status" value="1"/>
</dbReference>
<dbReference type="Pfam" id="PF13598">
    <property type="entry name" value="DUF4139"/>
    <property type="match status" value="1"/>
</dbReference>
<evidence type="ECO:0008006" key="6">
    <source>
        <dbReference type="Google" id="ProtNLM"/>
    </source>
</evidence>
<organism evidence="4 5">
    <name type="scientific">Microdochium trichocladiopsis</name>
    <dbReference type="NCBI Taxonomy" id="1682393"/>
    <lineage>
        <taxon>Eukaryota</taxon>
        <taxon>Fungi</taxon>
        <taxon>Dikarya</taxon>
        <taxon>Ascomycota</taxon>
        <taxon>Pezizomycotina</taxon>
        <taxon>Sordariomycetes</taxon>
        <taxon>Xylariomycetidae</taxon>
        <taxon>Xylariales</taxon>
        <taxon>Microdochiaceae</taxon>
        <taxon>Microdochium</taxon>
    </lineage>
</organism>
<feature type="domain" description="DUF4140" evidence="3">
    <location>
        <begin position="39"/>
        <end position="170"/>
    </location>
</feature>
<dbReference type="InterPro" id="IPR011935">
    <property type="entry name" value="CHP02231"/>
</dbReference>
<dbReference type="AlphaFoldDB" id="A0A9P8YD74"/>
<reference evidence="4" key="1">
    <citation type="journal article" date="2021" name="Nat. Commun.">
        <title>Genetic determinants of endophytism in the Arabidopsis root mycobiome.</title>
        <authorList>
            <person name="Mesny F."/>
            <person name="Miyauchi S."/>
            <person name="Thiergart T."/>
            <person name="Pickel B."/>
            <person name="Atanasova L."/>
            <person name="Karlsson M."/>
            <person name="Huettel B."/>
            <person name="Barry K.W."/>
            <person name="Haridas S."/>
            <person name="Chen C."/>
            <person name="Bauer D."/>
            <person name="Andreopoulos W."/>
            <person name="Pangilinan J."/>
            <person name="LaButti K."/>
            <person name="Riley R."/>
            <person name="Lipzen A."/>
            <person name="Clum A."/>
            <person name="Drula E."/>
            <person name="Henrissat B."/>
            <person name="Kohler A."/>
            <person name="Grigoriev I.V."/>
            <person name="Martin F.M."/>
            <person name="Hacquard S."/>
        </authorList>
    </citation>
    <scope>NUCLEOTIDE SEQUENCE</scope>
    <source>
        <strain evidence="4">MPI-CAGE-CH-0230</strain>
    </source>
</reference>
<dbReference type="InterPro" id="IPR037291">
    <property type="entry name" value="DUF4139"/>
</dbReference>
<dbReference type="GeneID" id="70181145"/>
<evidence type="ECO:0000259" key="2">
    <source>
        <dbReference type="Pfam" id="PF13598"/>
    </source>
</evidence>
<feature type="region of interest" description="Disordered" evidence="1">
    <location>
        <begin position="522"/>
        <end position="547"/>
    </location>
</feature>
<accession>A0A9P8YD74</accession>
<dbReference type="Proteomes" id="UP000756346">
    <property type="component" value="Unassembled WGS sequence"/>
</dbReference>
<protein>
    <recommendedName>
        <fullName evidence="6">DUF4139 domain-containing protein</fullName>
    </recommendedName>
</protein>
<evidence type="ECO:0000256" key="1">
    <source>
        <dbReference type="SAM" id="MobiDB-lite"/>
    </source>
</evidence>
<dbReference type="OrthoDB" id="10068793at2759"/>
<dbReference type="PANTHER" id="PTHR31005:SF8">
    <property type="entry name" value="DUF4139 DOMAIN-CONTAINING PROTEIN"/>
    <property type="match status" value="1"/>
</dbReference>
<evidence type="ECO:0000313" key="4">
    <source>
        <dbReference type="EMBL" id="KAH7035785.1"/>
    </source>
</evidence>
<dbReference type="InterPro" id="IPR025554">
    <property type="entry name" value="DUF4140"/>
</dbReference>
<feature type="region of interest" description="Disordered" evidence="1">
    <location>
        <begin position="105"/>
        <end position="137"/>
    </location>
</feature>